<feature type="transmembrane region" description="Helical" evidence="1">
    <location>
        <begin position="226"/>
        <end position="245"/>
    </location>
</feature>
<evidence type="ECO:0000313" key="3">
    <source>
        <dbReference type="EMBL" id="WAR02464.1"/>
    </source>
</evidence>
<organism evidence="3 4">
    <name type="scientific">Mya arenaria</name>
    <name type="common">Soft-shell clam</name>
    <dbReference type="NCBI Taxonomy" id="6604"/>
    <lineage>
        <taxon>Eukaryota</taxon>
        <taxon>Metazoa</taxon>
        <taxon>Spiralia</taxon>
        <taxon>Lophotrochozoa</taxon>
        <taxon>Mollusca</taxon>
        <taxon>Bivalvia</taxon>
        <taxon>Autobranchia</taxon>
        <taxon>Heteroconchia</taxon>
        <taxon>Euheterodonta</taxon>
        <taxon>Imparidentia</taxon>
        <taxon>Neoheterodontei</taxon>
        <taxon>Myida</taxon>
        <taxon>Myoidea</taxon>
        <taxon>Myidae</taxon>
        <taxon>Mya</taxon>
    </lineage>
</organism>
<sequence>MLSACLLTTAIGIVATIQQAFANVGTTCTANGNECVSLTGAYCDLDADGGAKCACAAIYKASDDGNTTCIPKNCAVGNAVASNSVCRARDSKSKCDGDVCICKPTFVLTGADDSDGCALVIGSSCAGDFDCEHIQHAVCPTIAEGCACPATFTASKDRLTCVPNKIGANCTMEGEIGSTCTNNGDCTEDTTCATSDDNAICSDKKCGCDVTFEISNSKLCQKRDNAIGPAVSVILLFTCFLSTFLR</sequence>
<feature type="signal peptide" evidence="2">
    <location>
        <begin position="1"/>
        <end position="22"/>
    </location>
</feature>
<keyword evidence="4" id="KW-1185">Reference proteome</keyword>
<dbReference type="EMBL" id="CP111015">
    <property type="protein sequence ID" value="WAR02464.1"/>
    <property type="molecule type" value="Genomic_DNA"/>
</dbReference>
<reference evidence="3" key="1">
    <citation type="submission" date="2022-11" db="EMBL/GenBank/DDBJ databases">
        <title>Centuries of genome instability and evolution in soft-shell clam transmissible cancer (bioRxiv).</title>
        <authorList>
            <person name="Hart S.F.M."/>
            <person name="Yonemitsu M.A."/>
            <person name="Giersch R.M."/>
            <person name="Beal B.F."/>
            <person name="Arriagada G."/>
            <person name="Davis B.W."/>
            <person name="Ostrander E.A."/>
            <person name="Goff S.P."/>
            <person name="Metzger M.J."/>
        </authorList>
    </citation>
    <scope>NUCLEOTIDE SEQUENCE</scope>
    <source>
        <strain evidence="3">MELC-2E11</strain>
        <tissue evidence="3">Siphon/mantle</tissue>
    </source>
</reference>
<evidence type="ECO:0000313" key="4">
    <source>
        <dbReference type="Proteomes" id="UP001164746"/>
    </source>
</evidence>
<proteinExistence type="predicted"/>
<feature type="chain" id="PRO_5045661944" evidence="2">
    <location>
        <begin position="23"/>
        <end position="246"/>
    </location>
</feature>
<evidence type="ECO:0000256" key="2">
    <source>
        <dbReference type="SAM" id="SignalP"/>
    </source>
</evidence>
<name>A0ABY7E215_MYAAR</name>
<keyword evidence="1" id="KW-0472">Membrane</keyword>
<evidence type="ECO:0000256" key="1">
    <source>
        <dbReference type="SAM" id="Phobius"/>
    </source>
</evidence>
<keyword evidence="1" id="KW-1133">Transmembrane helix</keyword>
<gene>
    <name evidence="3" type="ORF">MAR_009022</name>
</gene>
<accession>A0ABY7E215</accession>
<dbReference type="Proteomes" id="UP001164746">
    <property type="component" value="Chromosome 4"/>
</dbReference>
<protein>
    <submittedName>
        <fullName evidence="3">Uncharacterized protein</fullName>
    </submittedName>
</protein>
<keyword evidence="2" id="KW-0732">Signal</keyword>
<keyword evidence="1" id="KW-0812">Transmembrane</keyword>